<evidence type="ECO:0000256" key="8">
    <source>
        <dbReference type="ARBA" id="ARBA00023157"/>
    </source>
</evidence>
<keyword evidence="7 9" id="KW-0611">Plant defense</keyword>
<dbReference type="GO" id="GO:0005576">
    <property type="term" value="C:extracellular region"/>
    <property type="evidence" value="ECO:0007669"/>
    <property type="project" value="UniProtKB-SubCell"/>
</dbReference>
<dbReference type="Proteomes" id="UP001189624">
    <property type="component" value="Chromosome 9"/>
</dbReference>
<keyword evidence="6" id="KW-0732">Signal</keyword>
<name>A0AA86TJZ3_9FABA</name>
<evidence type="ECO:0000313" key="12">
    <source>
        <dbReference type="Proteomes" id="UP001189624"/>
    </source>
</evidence>
<feature type="region of interest" description="Disordered" evidence="10">
    <location>
        <begin position="1"/>
        <end position="38"/>
    </location>
</feature>
<dbReference type="PANTHER" id="PTHR36788:SF2">
    <property type="entry name" value="DEFENSIN-LIKE PROTEIN 183"/>
    <property type="match status" value="1"/>
</dbReference>
<reference evidence="11" key="1">
    <citation type="submission" date="2023-10" db="EMBL/GenBank/DDBJ databases">
        <authorList>
            <person name="Domelevo Entfellner J.-B."/>
        </authorList>
    </citation>
    <scope>NUCLEOTIDE SEQUENCE</scope>
</reference>
<keyword evidence="12" id="KW-1185">Reference proteome</keyword>
<dbReference type="PANTHER" id="PTHR36788">
    <property type="entry name" value="DEFENSIN-LIKE PROTEIN 183"/>
    <property type="match status" value="1"/>
</dbReference>
<evidence type="ECO:0000256" key="9">
    <source>
        <dbReference type="RuleBase" id="RU367109"/>
    </source>
</evidence>
<evidence type="ECO:0000256" key="6">
    <source>
        <dbReference type="ARBA" id="ARBA00022729"/>
    </source>
</evidence>
<evidence type="ECO:0000256" key="10">
    <source>
        <dbReference type="SAM" id="MobiDB-lite"/>
    </source>
</evidence>
<dbReference type="InterPro" id="IPR039641">
    <property type="entry name" value="LCR"/>
</dbReference>
<evidence type="ECO:0000256" key="5">
    <source>
        <dbReference type="ARBA" id="ARBA00022577"/>
    </source>
</evidence>
<dbReference type="Gramene" id="rna-AYBTSS11_LOCUS27995">
    <property type="protein sequence ID" value="CAJ1975869.1"/>
    <property type="gene ID" value="gene-AYBTSS11_LOCUS27995"/>
</dbReference>
<evidence type="ECO:0000256" key="1">
    <source>
        <dbReference type="ARBA" id="ARBA00004613"/>
    </source>
</evidence>
<feature type="compositionally biased region" description="Basic and acidic residues" evidence="10">
    <location>
        <begin position="25"/>
        <end position="38"/>
    </location>
</feature>
<organism evidence="11 12">
    <name type="scientific">Sphenostylis stenocarpa</name>
    <dbReference type="NCBI Taxonomy" id="92480"/>
    <lineage>
        <taxon>Eukaryota</taxon>
        <taxon>Viridiplantae</taxon>
        <taxon>Streptophyta</taxon>
        <taxon>Embryophyta</taxon>
        <taxon>Tracheophyta</taxon>
        <taxon>Spermatophyta</taxon>
        <taxon>Magnoliopsida</taxon>
        <taxon>eudicotyledons</taxon>
        <taxon>Gunneridae</taxon>
        <taxon>Pentapetalae</taxon>
        <taxon>rosids</taxon>
        <taxon>fabids</taxon>
        <taxon>Fabales</taxon>
        <taxon>Fabaceae</taxon>
        <taxon>Papilionoideae</taxon>
        <taxon>50 kb inversion clade</taxon>
        <taxon>NPAAA clade</taxon>
        <taxon>indigoferoid/millettioid clade</taxon>
        <taxon>Phaseoleae</taxon>
        <taxon>Sphenostylis</taxon>
    </lineage>
</organism>
<comment type="subcellular location">
    <subcellularLocation>
        <location evidence="1 9">Secreted</location>
    </subcellularLocation>
</comment>
<keyword evidence="4 9" id="KW-0929">Antimicrobial</keyword>
<evidence type="ECO:0000256" key="4">
    <source>
        <dbReference type="ARBA" id="ARBA00022529"/>
    </source>
</evidence>
<comment type="similarity">
    <text evidence="2 9">Belongs to the DEFL family.</text>
</comment>
<dbReference type="AlphaFoldDB" id="A0AA86TJZ3"/>
<keyword evidence="8" id="KW-1015">Disulfide bond</keyword>
<evidence type="ECO:0000313" key="11">
    <source>
        <dbReference type="EMBL" id="CAJ1975869.1"/>
    </source>
</evidence>
<keyword evidence="3 9" id="KW-0964">Secreted</keyword>
<evidence type="ECO:0000256" key="3">
    <source>
        <dbReference type="ARBA" id="ARBA00022525"/>
    </source>
</evidence>
<dbReference type="GO" id="GO:0031640">
    <property type="term" value="P:killing of cells of another organism"/>
    <property type="evidence" value="ECO:0007669"/>
    <property type="project" value="UniProtKB-UniRule"/>
</dbReference>
<evidence type="ECO:0000256" key="7">
    <source>
        <dbReference type="ARBA" id="ARBA00022821"/>
    </source>
</evidence>
<sequence length="348" mass="37450">MVVTGQKEVKEDSNGGLRDFGSLESLRDGESSVSKNDEPIRRCSGGQGLCTDKCDENCCSSKCAAKFNEGNGEPHLSLFSSLDHFVYGGNSIGQKEVVKEDSNGGSKDFGALVSKNDEPIRDCTGNQGLCSDQCDENCCNAKCAAKFNQGSFNVDRKNGEAHDTLFSSLHHFVNGGKRTGQKEVKEDAKGGLRGFGWMESKDDEPVRKCNGGQGLCGPNCHDGCCNAKCASKYKKGKGIGYCDSLGPTNINLCNGEALLSLFSSLCHFVYGGNRTGQKEVKEDSNGDFGSFEEGAYKKEPVRKCTAYQGYCSDHCYEDCCNAKCAAKFKQGVGSCRLGYNSCTCKYVC</sequence>
<evidence type="ECO:0000256" key="2">
    <source>
        <dbReference type="ARBA" id="ARBA00006722"/>
    </source>
</evidence>
<dbReference type="GO" id="GO:0050832">
    <property type="term" value="P:defense response to fungus"/>
    <property type="evidence" value="ECO:0007669"/>
    <property type="project" value="UniProtKB-UniRule"/>
</dbReference>
<gene>
    <name evidence="11" type="ORF">AYBTSS11_LOCUS27995</name>
</gene>
<dbReference type="EMBL" id="OY731406">
    <property type="protein sequence ID" value="CAJ1975869.1"/>
    <property type="molecule type" value="Genomic_DNA"/>
</dbReference>
<protein>
    <recommendedName>
        <fullName evidence="9">Defensin-like protein</fullName>
    </recommendedName>
</protein>
<proteinExistence type="inferred from homology"/>
<accession>A0AA86TJZ3</accession>
<keyword evidence="5 9" id="KW-0295">Fungicide</keyword>